<feature type="domain" description="Cation/H(+) antiporter central" evidence="14">
    <location>
        <begin position="477"/>
        <end position="623"/>
    </location>
</feature>
<dbReference type="InterPro" id="IPR006153">
    <property type="entry name" value="Cation/H_exchanger_TM"/>
</dbReference>
<dbReference type="Gene3D" id="1.20.1530.20">
    <property type="match status" value="1"/>
</dbReference>
<feature type="transmembrane region" description="Helical" evidence="12">
    <location>
        <begin position="84"/>
        <end position="103"/>
    </location>
</feature>
<dbReference type="EMBL" id="LR862148">
    <property type="protein sequence ID" value="CAD1830603.1"/>
    <property type="molecule type" value="Genomic_DNA"/>
</dbReference>
<accession>A0A6V7PIX2</accession>
<feature type="transmembrane region" description="Helical" evidence="12">
    <location>
        <begin position="150"/>
        <end position="171"/>
    </location>
</feature>
<feature type="transmembrane region" description="Helical" evidence="12">
    <location>
        <begin position="15"/>
        <end position="37"/>
    </location>
</feature>
<evidence type="ECO:0000256" key="1">
    <source>
        <dbReference type="ARBA" id="ARBA00003198"/>
    </source>
</evidence>
<evidence type="ECO:0000256" key="4">
    <source>
        <dbReference type="ARBA" id="ARBA00022448"/>
    </source>
</evidence>
<dbReference type="GO" id="GO:0006885">
    <property type="term" value="P:regulation of pH"/>
    <property type="evidence" value="ECO:0007669"/>
    <property type="project" value="TreeGrafter"/>
</dbReference>
<evidence type="ECO:0000256" key="9">
    <source>
        <dbReference type="ARBA" id="ARBA00023065"/>
    </source>
</evidence>
<evidence type="ECO:0000256" key="3">
    <source>
        <dbReference type="ARBA" id="ARBA00004141"/>
    </source>
</evidence>
<dbReference type="AlphaFoldDB" id="A0A6V7PIX2"/>
<dbReference type="PANTHER" id="PTHR32468:SF18">
    <property type="entry name" value="CATION_H(+) ANTIPORTER 1"/>
    <property type="match status" value="1"/>
</dbReference>
<feature type="transmembrane region" description="Helical" evidence="12">
    <location>
        <begin position="299"/>
        <end position="318"/>
    </location>
</feature>
<dbReference type="GO" id="GO:0012505">
    <property type="term" value="C:endomembrane system"/>
    <property type="evidence" value="ECO:0007669"/>
    <property type="project" value="TreeGrafter"/>
</dbReference>
<evidence type="ECO:0000259" key="15">
    <source>
        <dbReference type="Pfam" id="PF23259"/>
    </source>
</evidence>
<evidence type="ECO:0000256" key="7">
    <source>
        <dbReference type="ARBA" id="ARBA00022958"/>
    </source>
</evidence>
<evidence type="ECO:0000259" key="13">
    <source>
        <dbReference type="Pfam" id="PF00999"/>
    </source>
</evidence>
<dbReference type="GO" id="GO:0015297">
    <property type="term" value="F:antiporter activity"/>
    <property type="evidence" value="ECO:0007669"/>
    <property type="project" value="InterPro"/>
</dbReference>
<keyword evidence="9" id="KW-0406">Ion transport</keyword>
<dbReference type="Pfam" id="PF00999">
    <property type="entry name" value="Na_H_Exchanger"/>
    <property type="match status" value="1"/>
</dbReference>
<dbReference type="InterPro" id="IPR038770">
    <property type="entry name" value="Na+/solute_symporter_sf"/>
</dbReference>
<evidence type="ECO:0000256" key="10">
    <source>
        <dbReference type="ARBA" id="ARBA00023136"/>
    </source>
</evidence>
<evidence type="ECO:0000256" key="11">
    <source>
        <dbReference type="ARBA" id="ARBA00038341"/>
    </source>
</evidence>
<feature type="domain" description="Cation/H(+) antiporter C-terminal" evidence="15">
    <location>
        <begin position="654"/>
        <end position="820"/>
    </location>
</feature>
<evidence type="ECO:0000256" key="5">
    <source>
        <dbReference type="ARBA" id="ARBA00022538"/>
    </source>
</evidence>
<reference evidence="16" key="1">
    <citation type="submission" date="2020-07" db="EMBL/GenBank/DDBJ databases">
        <authorList>
            <person name="Lin J."/>
        </authorList>
    </citation>
    <scope>NUCLEOTIDE SEQUENCE</scope>
</reference>
<feature type="transmembrane region" description="Helical" evidence="12">
    <location>
        <begin position="255"/>
        <end position="279"/>
    </location>
</feature>
<feature type="transmembrane region" description="Helical" evidence="12">
    <location>
        <begin position="110"/>
        <end position="130"/>
    </location>
</feature>
<evidence type="ECO:0000256" key="6">
    <source>
        <dbReference type="ARBA" id="ARBA00022692"/>
    </source>
</evidence>
<evidence type="ECO:0000313" key="16">
    <source>
        <dbReference type="EMBL" id="CAD1830603.1"/>
    </source>
</evidence>
<dbReference type="Pfam" id="PF23259">
    <property type="entry name" value="CHX17_C"/>
    <property type="match status" value="1"/>
</dbReference>
<dbReference type="InterPro" id="IPR050794">
    <property type="entry name" value="CPA2_transporter"/>
</dbReference>
<feature type="domain" description="Cation/H+ exchanger transmembrane" evidence="13">
    <location>
        <begin position="29"/>
        <end position="424"/>
    </location>
</feature>
<dbReference type="GO" id="GO:0006813">
    <property type="term" value="P:potassium ion transport"/>
    <property type="evidence" value="ECO:0007669"/>
    <property type="project" value="UniProtKB-KW"/>
</dbReference>
<keyword evidence="6 12" id="KW-0812">Transmembrane</keyword>
<proteinExistence type="inferred from homology"/>
<dbReference type="InterPro" id="IPR057290">
    <property type="entry name" value="CHX17_C"/>
</dbReference>
<protein>
    <submittedName>
        <fullName evidence="16">Uncharacterized protein</fullName>
    </submittedName>
</protein>
<organism evidence="16">
    <name type="scientific">Ananas comosus var. bracteatus</name>
    <name type="common">red pineapple</name>
    <dbReference type="NCBI Taxonomy" id="296719"/>
    <lineage>
        <taxon>Eukaryota</taxon>
        <taxon>Viridiplantae</taxon>
        <taxon>Streptophyta</taxon>
        <taxon>Embryophyta</taxon>
        <taxon>Tracheophyta</taxon>
        <taxon>Spermatophyta</taxon>
        <taxon>Magnoliopsida</taxon>
        <taxon>Liliopsida</taxon>
        <taxon>Poales</taxon>
        <taxon>Bromeliaceae</taxon>
        <taxon>Bromelioideae</taxon>
        <taxon>Ananas</taxon>
    </lineage>
</organism>
<comment type="subcellular location">
    <subcellularLocation>
        <location evidence="3">Membrane</location>
        <topology evidence="3">Multi-pass membrane protein</topology>
    </subcellularLocation>
    <subcellularLocation>
        <location evidence="2">Plastid</location>
        <location evidence="2">Chloroplast envelope</location>
    </subcellularLocation>
</comment>
<sequence length="838" mass="91411">MANAGCNLGHRTIDVLMYMCIDMFAVLVLSALFHLVLRRLGQPSVISQLLAGVVMGKTLMSRVLPWDDLHAEDMEENLNSFTAIGRIFIMFLIGLEIDLNYLWHTRRRSLALAYGGALSCALLAAAFSPLLHSLIAADTASAADGGRFRFAALLMLILSNTASPVVVRIATELKLTTSETGRLAIATALTNDMTCLLLISLLTATPLSDNEMSFHQKLAAGLLMLAASSFALVALPAAVRYINAWNERRREISNYEVLLVMVLVAGLASLTEMIGYNNMMMSFLLGLVFPREGPTMRTMMARLAFPVHNVVLPLYFAVTGMRTDFTQLAQDHTGWRTVGTAALVVVLSTVGKVAGTVAAANHLKIPFREGMVLGFILNAKGHVDIITMSVARKQGVWGEQAFIVLLITVFVNTLMAGPAAAAIVRRERSAFRYHSQGLEWTRLDGELRVLTCVHGPRDVLPMLSLAELSGGTSRTPIAVYLLHLVELTQKYAITLMYHQRPEQDVDSVGGVIAGDDADYGGDDVRQVNVVVDAFTRESSITVRQMTAVSSYANMHEDVCNGAEDIRACLVLVPFHKEQRYDGRMLCRKDGRRHMNLKVLQHAPCTVGILVDRRMGGGVSNSMKSNGGSMRAARDADAGPQAAAATADTQVLHHVVAIFFGGPDDREAVAYASRLAMHPSINMTVIRFLHASDNQMNPSSRVRTESSSNTSEVAMMFDEDRDAEEDEEFMANFHNRYIICSVGIVTYLEKYVGNGPETVTALSAMAGMYSLFVVGKGGDRKMPTTTGIGDWEECSELGPVGDLLASEDFMDTGSVLVLQQHRLSKTGQKSKGLEDEFLQ</sequence>
<dbReference type="GO" id="GO:0016020">
    <property type="term" value="C:membrane"/>
    <property type="evidence" value="ECO:0007669"/>
    <property type="project" value="UniProtKB-SubCell"/>
</dbReference>
<feature type="transmembrane region" description="Helical" evidence="12">
    <location>
        <begin position="401"/>
        <end position="424"/>
    </location>
</feature>
<keyword evidence="4" id="KW-0813">Transport</keyword>
<keyword evidence="8 12" id="KW-1133">Transmembrane helix</keyword>
<evidence type="ECO:0000256" key="8">
    <source>
        <dbReference type="ARBA" id="ARBA00022989"/>
    </source>
</evidence>
<dbReference type="InterPro" id="IPR057291">
    <property type="entry name" value="CHX17_2nd"/>
</dbReference>
<comment type="similarity">
    <text evidence="11">Belongs to the monovalent cation:proton antiporter 2 (CPA2) transporter (TC 2.A.37) family. CHX (TC 2.A.37.4) subfamily.</text>
</comment>
<keyword evidence="7" id="KW-0630">Potassium</keyword>
<gene>
    <name evidence="16" type="ORF">CB5_LOCUS13814</name>
</gene>
<feature type="transmembrane region" description="Helical" evidence="12">
    <location>
        <begin position="222"/>
        <end position="243"/>
    </location>
</feature>
<feature type="transmembrane region" description="Helical" evidence="12">
    <location>
        <begin position="183"/>
        <end position="202"/>
    </location>
</feature>
<evidence type="ECO:0000256" key="12">
    <source>
        <dbReference type="SAM" id="Phobius"/>
    </source>
</evidence>
<dbReference type="GO" id="GO:1902600">
    <property type="term" value="P:proton transmembrane transport"/>
    <property type="evidence" value="ECO:0007669"/>
    <property type="project" value="InterPro"/>
</dbReference>
<keyword evidence="5" id="KW-0633">Potassium transport</keyword>
<keyword evidence="10 12" id="KW-0472">Membrane</keyword>
<evidence type="ECO:0000259" key="14">
    <source>
        <dbReference type="Pfam" id="PF23256"/>
    </source>
</evidence>
<comment type="function">
    <text evidence="1">May function as sodium-coupled metabolite transporter across the chloroplast envelope.</text>
</comment>
<feature type="transmembrane region" description="Helical" evidence="12">
    <location>
        <begin position="44"/>
        <end position="64"/>
    </location>
</feature>
<dbReference type="Pfam" id="PF23256">
    <property type="entry name" value="CHX17_2nd"/>
    <property type="match status" value="1"/>
</dbReference>
<dbReference type="GO" id="GO:0009941">
    <property type="term" value="C:chloroplast envelope"/>
    <property type="evidence" value="ECO:0007669"/>
    <property type="project" value="UniProtKB-SubCell"/>
</dbReference>
<dbReference type="PANTHER" id="PTHR32468">
    <property type="entry name" value="CATION/H + ANTIPORTER"/>
    <property type="match status" value="1"/>
</dbReference>
<evidence type="ECO:0000256" key="2">
    <source>
        <dbReference type="ARBA" id="ARBA00004119"/>
    </source>
</evidence>
<name>A0A6V7PIX2_ANACO</name>